<proteinExistence type="predicted"/>
<evidence type="ECO:0000256" key="5">
    <source>
        <dbReference type="ARBA" id="ARBA00022705"/>
    </source>
</evidence>
<evidence type="ECO:0000313" key="9">
    <source>
        <dbReference type="Proteomes" id="UP001595530"/>
    </source>
</evidence>
<evidence type="ECO:0000259" key="7">
    <source>
        <dbReference type="SMART" id="SM00778"/>
    </source>
</evidence>
<dbReference type="InterPro" id="IPR036977">
    <property type="entry name" value="DNA_primase_Znf_CHC2"/>
</dbReference>
<protein>
    <submittedName>
        <fullName evidence="8">Toprim domain-containing protein</fullName>
    </submittedName>
</protein>
<dbReference type="RefSeq" id="WP_390332569.1">
    <property type="nucleotide sequence ID" value="NZ_JBHRTP010000071.1"/>
</dbReference>
<name>A0ABV7F8Z1_9BURK</name>
<dbReference type="SMART" id="SM00778">
    <property type="entry name" value="Prim_Zn_Ribbon"/>
    <property type="match status" value="1"/>
</dbReference>
<keyword evidence="5" id="KW-0235">DNA replication</keyword>
<organism evidence="8 9">
    <name type="scientific">Undibacterium arcticum</name>
    <dbReference type="NCBI Taxonomy" id="1762892"/>
    <lineage>
        <taxon>Bacteria</taxon>
        <taxon>Pseudomonadati</taxon>
        <taxon>Pseudomonadota</taxon>
        <taxon>Betaproteobacteria</taxon>
        <taxon>Burkholderiales</taxon>
        <taxon>Oxalobacteraceae</taxon>
        <taxon>Undibacterium</taxon>
    </lineage>
</organism>
<sequence length="338" mass="37493">MHSTVPMKARDIAPGRWPLILADVGIDPAFLDKKEGPCPMCGGSTRFFFDNKDQKGTFCCRYCGAGDGFKLMQLFGNMDFAQAARWIEDWYGGQSVEVRTRVVPRPVESDGLTPEKIILNKAKHKTLWEASHPVVEGDPVWKYLHNRIPGFNRGMLSNMIRIHPNLPYYQTTAGVTKKLGHHPAMISMILAPDGSCQDIHRTYLTENGEKAPYDDVKKTLATIGVKGGAIRLVKPIGNVLAVAEGIETAYAVMLFKNLPCWATVNTSGMKNFIVPEGIKYLYIFADNDLPNRYGVRAGFDAAQKLKKSSIEKGIIVKEHAPTRAGNDMLDLLVGLKRN</sequence>
<dbReference type="Pfam" id="PF23639">
    <property type="entry name" value="DUF7146"/>
    <property type="match status" value="1"/>
</dbReference>
<dbReference type="Proteomes" id="UP001595530">
    <property type="component" value="Unassembled WGS sequence"/>
</dbReference>
<keyword evidence="6" id="KW-0804">Transcription</keyword>
<reference evidence="9" key="1">
    <citation type="journal article" date="2019" name="Int. J. Syst. Evol. Microbiol.">
        <title>The Global Catalogue of Microorganisms (GCM) 10K type strain sequencing project: providing services to taxonomists for standard genome sequencing and annotation.</title>
        <authorList>
            <consortium name="The Broad Institute Genomics Platform"/>
            <consortium name="The Broad Institute Genome Sequencing Center for Infectious Disease"/>
            <person name="Wu L."/>
            <person name="Ma J."/>
        </authorList>
    </citation>
    <scope>NUCLEOTIDE SEQUENCE [LARGE SCALE GENOMIC DNA]</scope>
    <source>
        <strain evidence="9">KCTC 42986</strain>
    </source>
</reference>
<dbReference type="InterPro" id="IPR055570">
    <property type="entry name" value="DUF7146"/>
</dbReference>
<keyword evidence="9" id="KW-1185">Reference proteome</keyword>
<dbReference type="SUPFAM" id="SSF57783">
    <property type="entry name" value="Zinc beta-ribbon"/>
    <property type="match status" value="1"/>
</dbReference>
<evidence type="ECO:0000256" key="4">
    <source>
        <dbReference type="ARBA" id="ARBA00022695"/>
    </source>
</evidence>
<evidence type="ECO:0000256" key="2">
    <source>
        <dbReference type="ARBA" id="ARBA00022515"/>
    </source>
</evidence>
<dbReference type="Pfam" id="PF13362">
    <property type="entry name" value="Toprim_3"/>
    <property type="match status" value="1"/>
</dbReference>
<keyword evidence="3" id="KW-0808">Transferase</keyword>
<evidence type="ECO:0000256" key="3">
    <source>
        <dbReference type="ARBA" id="ARBA00022679"/>
    </source>
</evidence>
<keyword evidence="2" id="KW-0639">Primosome</keyword>
<dbReference type="Pfam" id="PF08273">
    <property type="entry name" value="Zn_Ribbon_Prim"/>
    <property type="match status" value="1"/>
</dbReference>
<keyword evidence="4" id="KW-0548">Nucleotidyltransferase</keyword>
<feature type="domain" description="DNA primase/helicase Gp4 N-terminal Bacteriophage T7-like" evidence="7">
    <location>
        <begin position="33"/>
        <end position="69"/>
    </location>
</feature>
<evidence type="ECO:0000313" key="8">
    <source>
        <dbReference type="EMBL" id="MFC3110207.1"/>
    </source>
</evidence>
<comment type="caution">
    <text evidence="8">The sequence shown here is derived from an EMBL/GenBank/DDBJ whole genome shotgun (WGS) entry which is preliminary data.</text>
</comment>
<dbReference type="InterPro" id="IPR006171">
    <property type="entry name" value="TOPRIM_dom"/>
</dbReference>
<evidence type="ECO:0000256" key="6">
    <source>
        <dbReference type="ARBA" id="ARBA00023163"/>
    </source>
</evidence>
<evidence type="ECO:0000256" key="1">
    <source>
        <dbReference type="ARBA" id="ARBA00022478"/>
    </source>
</evidence>
<dbReference type="InterPro" id="IPR013237">
    <property type="entry name" value="Phage_T7_Gp4_N"/>
</dbReference>
<gene>
    <name evidence="8" type="ORF">ACFOFO_19950</name>
</gene>
<accession>A0ABV7F8Z1</accession>
<dbReference type="EMBL" id="JBHRTP010000071">
    <property type="protein sequence ID" value="MFC3110207.1"/>
    <property type="molecule type" value="Genomic_DNA"/>
</dbReference>
<keyword evidence="1" id="KW-0240">DNA-directed RNA polymerase</keyword>
<dbReference type="Gene3D" id="3.90.580.10">
    <property type="entry name" value="Zinc finger, CHC2-type domain"/>
    <property type="match status" value="1"/>
</dbReference>